<comment type="similarity">
    <text evidence="2">Belongs to the prokaryotic sulfate-binding protein family.</text>
</comment>
<dbReference type="InterPro" id="IPR005669">
    <property type="entry name" value="Thiosulph/SO4-bd"/>
</dbReference>
<dbReference type="GO" id="GO:0042597">
    <property type="term" value="C:periplasmic space"/>
    <property type="evidence" value="ECO:0007669"/>
    <property type="project" value="UniProtKB-SubCell"/>
</dbReference>
<sequence length="363" mass="39407">METEMTNSQPLDWRYLAATAAAFGLVLATTVFGHAQDGSRESATQSSEVTLTNVSYDPTRELYKAINEAFAKDWLARTGQRVTIRTSHGGSGRQARTVIDGLQADVVTLALAADIDAIAEKAKLLPANWQTRLPSNSSPYTSTIVFLVRKGNPKAIQDWSDLAKPGVAVITPNPKTSGGARWNYLAAWAYELDRTNDPEKAKAFVAAIYRNVPVLDTGARGSTTTFVQRGLGDVFISWENEAHLALAEFGADRFDIVYPSLSILAEPPVALVDAVVDRRGTRHVAEAYLDFLYSPAAQRIIAANFYRPSKLEAADPADLKRFPNLKLVTIDAVFGGWSKAQAEHFADGGVFDEIYKPGGAAGR</sequence>
<dbReference type="NCBIfam" id="NF008106">
    <property type="entry name" value="PRK10852.1"/>
    <property type="match status" value="1"/>
</dbReference>
<evidence type="ECO:0000256" key="2">
    <source>
        <dbReference type="ARBA" id="ARBA00006099"/>
    </source>
</evidence>
<reference evidence="6 7" key="1">
    <citation type="submission" date="2018-08" db="EMBL/GenBank/DDBJ databases">
        <title>Complete genome sequencing of Blastochloris tepida GI.</title>
        <authorList>
            <person name="Tsukatani Y."/>
            <person name="Mori H."/>
        </authorList>
    </citation>
    <scope>NUCLEOTIDE SEQUENCE [LARGE SCALE GENOMIC DNA]</scope>
    <source>
        <strain evidence="6 7">GI</strain>
    </source>
</reference>
<gene>
    <name evidence="6" type="ORF">BLTE_21440</name>
</gene>
<evidence type="ECO:0000313" key="7">
    <source>
        <dbReference type="Proteomes" id="UP000266934"/>
    </source>
</evidence>
<dbReference type="CDD" id="cd01005">
    <property type="entry name" value="PBP2_CysP"/>
    <property type="match status" value="1"/>
</dbReference>
<organism evidence="6 7">
    <name type="scientific">Blastochloris tepida</name>
    <dbReference type="NCBI Taxonomy" id="2233851"/>
    <lineage>
        <taxon>Bacteria</taxon>
        <taxon>Pseudomonadati</taxon>
        <taxon>Pseudomonadota</taxon>
        <taxon>Alphaproteobacteria</taxon>
        <taxon>Hyphomicrobiales</taxon>
        <taxon>Blastochloridaceae</taxon>
        <taxon>Blastochloris</taxon>
    </lineage>
</organism>
<proteinExistence type="inferred from homology"/>
<keyword evidence="3" id="KW-0813">Transport</keyword>
<evidence type="ECO:0000256" key="1">
    <source>
        <dbReference type="ARBA" id="ARBA00004418"/>
    </source>
</evidence>
<accession>A0A348G1M6</accession>
<dbReference type="Gene3D" id="3.40.190.10">
    <property type="entry name" value="Periplasmic binding protein-like II"/>
    <property type="match status" value="2"/>
</dbReference>
<dbReference type="NCBIfam" id="TIGR00971">
    <property type="entry name" value="3a0106s03"/>
    <property type="match status" value="1"/>
</dbReference>
<evidence type="ECO:0000256" key="4">
    <source>
        <dbReference type="ARBA" id="ARBA00022729"/>
    </source>
</evidence>
<dbReference type="GO" id="GO:1901681">
    <property type="term" value="F:sulfur compound binding"/>
    <property type="evidence" value="ECO:0007669"/>
    <property type="project" value="InterPro"/>
</dbReference>
<dbReference type="InterPro" id="IPR034408">
    <property type="entry name" value="Sulphate/thiosulphate_BS"/>
</dbReference>
<dbReference type="GO" id="GO:1902358">
    <property type="term" value="P:sulfate transmembrane transport"/>
    <property type="evidence" value="ECO:0007669"/>
    <property type="project" value="InterPro"/>
</dbReference>
<protein>
    <submittedName>
        <fullName evidence="6">Sulfate transporter subunit</fullName>
    </submittedName>
</protein>
<dbReference type="GO" id="GO:0140104">
    <property type="term" value="F:molecular carrier activity"/>
    <property type="evidence" value="ECO:0007669"/>
    <property type="project" value="InterPro"/>
</dbReference>
<evidence type="ECO:0000313" key="6">
    <source>
        <dbReference type="EMBL" id="BBF93459.1"/>
    </source>
</evidence>
<dbReference type="Proteomes" id="UP000266934">
    <property type="component" value="Chromosome"/>
</dbReference>
<dbReference type="EMBL" id="AP018907">
    <property type="protein sequence ID" value="BBF93459.1"/>
    <property type="molecule type" value="Genomic_DNA"/>
</dbReference>
<evidence type="ECO:0000256" key="3">
    <source>
        <dbReference type="ARBA" id="ARBA00022448"/>
    </source>
</evidence>
<dbReference type="PANTHER" id="PTHR30368:SF2">
    <property type="entry name" value="SULFATE-BINDING PROTEIN"/>
    <property type="match status" value="1"/>
</dbReference>
<keyword evidence="5" id="KW-0574">Periplasm</keyword>
<name>A0A348G1M6_9HYPH</name>
<keyword evidence="4" id="KW-0732">Signal</keyword>
<dbReference type="Pfam" id="PF13531">
    <property type="entry name" value="SBP_bac_11"/>
    <property type="match status" value="1"/>
</dbReference>
<keyword evidence="7" id="KW-1185">Reference proteome</keyword>
<dbReference type="AlphaFoldDB" id="A0A348G1M6"/>
<dbReference type="PANTHER" id="PTHR30368">
    <property type="entry name" value="SULFATE-BINDING PROTEIN"/>
    <property type="match status" value="1"/>
</dbReference>
<dbReference type="SUPFAM" id="SSF53850">
    <property type="entry name" value="Periplasmic binding protein-like II"/>
    <property type="match status" value="1"/>
</dbReference>
<dbReference type="KEGG" id="blag:BLTE_21440"/>
<dbReference type="NCBIfam" id="NF008022">
    <property type="entry name" value="PRK10752.1"/>
    <property type="match status" value="1"/>
</dbReference>
<dbReference type="PROSITE" id="PS00757">
    <property type="entry name" value="PROK_SULFATE_BIND_2"/>
    <property type="match status" value="1"/>
</dbReference>
<comment type="subcellular location">
    <subcellularLocation>
        <location evidence="1">Periplasm</location>
    </subcellularLocation>
</comment>
<evidence type="ECO:0000256" key="5">
    <source>
        <dbReference type="ARBA" id="ARBA00022764"/>
    </source>
</evidence>